<evidence type="ECO:0000313" key="5">
    <source>
        <dbReference type="Ensembl" id="ENSGMOP00000019843.2"/>
    </source>
</evidence>
<dbReference type="InterPro" id="IPR001229">
    <property type="entry name" value="Jacalin-like_lectin_dom"/>
</dbReference>
<dbReference type="PROSITE" id="PS51752">
    <property type="entry name" value="JACALIN_LECTIN"/>
    <property type="match status" value="1"/>
</dbReference>
<dbReference type="PANTHER" id="PTHR33589">
    <property type="entry name" value="OS11G0524900 PROTEIN"/>
    <property type="match status" value="1"/>
</dbReference>
<evidence type="ECO:0000256" key="3">
    <source>
        <dbReference type="SAM" id="SignalP"/>
    </source>
</evidence>
<dbReference type="GeneTree" id="ENSGT00940000164478"/>
<evidence type="ECO:0000313" key="6">
    <source>
        <dbReference type="Proteomes" id="UP000694546"/>
    </source>
</evidence>
<dbReference type="InterPro" id="IPR052321">
    <property type="entry name" value="PolyBind_ProtTraffic"/>
</dbReference>
<accession>A0A8C5F9Q8</accession>
<dbReference type="SMART" id="SM00915">
    <property type="entry name" value="Jacalin"/>
    <property type="match status" value="1"/>
</dbReference>
<dbReference type="SUPFAM" id="SSF51101">
    <property type="entry name" value="Mannose-binding lectins"/>
    <property type="match status" value="1"/>
</dbReference>
<dbReference type="GO" id="GO:0030246">
    <property type="term" value="F:carbohydrate binding"/>
    <property type="evidence" value="ECO:0007669"/>
    <property type="project" value="UniProtKB-KW"/>
</dbReference>
<proteinExistence type="predicted"/>
<evidence type="ECO:0000259" key="4">
    <source>
        <dbReference type="PROSITE" id="PS51752"/>
    </source>
</evidence>
<keyword evidence="1 3" id="KW-0732">Signal</keyword>
<dbReference type="AlphaFoldDB" id="A0A8C5F9Q8"/>
<dbReference type="Gene3D" id="2.100.10.30">
    <property type="entry name" value="Jacalin-like lectin domain"/>
    <property type="match status" value="1"/>
</dbReference>
<dbReference type="RefSeq" id="XP_030215718.1">
    <property type="nucleotide sequence ID" value="XM_030359858.1"/>
</dbReference>
<feature type="signal peptide" evidence="3">
    <location>
        <begin position="1"/>
        <end position="16"/>
    </location>
</feature>
<protein>
    <submittedName>
        <fullName evidence="5">Zymogen granule membrane protein 16-like</fullName>
    </submittedName>
</protein>
<feature type="chain" id="PRO_5034094633" evidence="3">
    <location>
        <begin position="17"/>
        <end position="170"/>
    </location>
</feature>
<dbReference type="GeneID" id="115546164"/>
<evidence type="ECO:0000256" key="2">
    <source>
        <dbReference type="ARBA" id="ARBA00022734"/>
    </source>
</evidence>
<dbReference type="PANTHER" id="PTHR33589:SF3">
    <property type="entry name" value="ZYMOGEN GRANULE MEMBRANE PROTEIN 16-LIKE"/>
    <property type="match status" value="1"/>
</dbReference>
<dbReference type="Pfam" id="PF01419">
    <property type="entry name" value="Jacalin"/>
    <property type="match status" value="1"/>
</dbReference>
<reference evidence="5" key="1">
    <citation type="submission" date="2025-08" db="UniProtKB">
        <authorList>
            <consortium name="Ensembl"/>
        </authorList>
    </citation>
    <scope>IDENTIFICATION</scope>
</reference>
<dbReference type="Ensembl" id="ENSGMOT00000020326.2">
    <property type="protein sequence ID" value="ENSGMOP00000019843.2"/>
    <property type="gene ID" value="ENSGMOG00000018435.2"/>
</dbReference>
<keyword evidence="2" id="KW-0430">Lectin</keyword>
<organism evidence="5 6">
    <name type="scientific">Gadus morhua</name>
    <name type="common">Atlantic cod</name>
    <dbReference type="NCBI Taxonomy" id="8049"/>
    <lineage>
        <taxon>Eukaryota</taxon>
        <taxon>Metazoa</taxon>
        <taxon>Chordata</taxon>
        <taxon>Craniata</taxon>
        <taxon>Vertebrata</taxon>
        <taxon>Euteleostomi</taxon>
        <taxon>Actinopterygii</taxon>
        <taxon>Neopterygii</taxon>
        <taxon>Teleostei</taxon>
        <taxon>Neoteleostei</taxon>
        <taxon>Acanthomorphata</taxon>
        <taxon>Zeiogadaria</taxon>
        <taxon>Gadariae</taxon>
        <taxon>Gadiformes</taxon>
        <taxon>Gadoidei</taxon>
        <taxon>Gadidae</taxon>
        <taxon>Gadus</taxon>
    </lineage>
</organism>
<name>A0A8C5F9Q8_GADMO</name>
<dbReference type="Proteomes" id="UP000694546">
    <property type="component" value="Chromosome 6"/>
</dbReference>
<dbReference type="InterPro" id="IPR036404">
    <property type="entry name" value="Jacalin-like_lectin_dom_sf"/>
</dbReference>
<dbReference type="OrthoDB" id="2415936at2759"/>
<dbReference type="KEGG" id="gmh:115546164"/>
<evidence type="ECO:0000256" key="1">
    <source>
        <dbReference type="ARBA" id="ARBA00022729"/>
    </source>
</evidence>
<dbReference type="OMA" id="FISGHVN"/>
<feature type="domain" description="Jacalin-type lectin" evidence="4">
    <location>
        <begin position="22"/>
        <end position="158"/>
    </location>
</feature>
<gene>
    <name evidence="5" type="primary">LOC115546164</name>
</gene>
<reference evidence="5" key="2">
    <citation type="submission" date="2025-09" db="UniProtKB">
        <authorList>
            <consortium name="Ensembl"/>
        </authorList>
    </citation>
    <scope>IDENTIFICATION</scope>
</reference>
<keyword evidence="6" id="KW-1185">Reference proteome</keyword>
<sequence>MLSILLFAAAWVACLAQSNEFSSYSSAIGLGAGTPFSAKGEGSITGVKVWEHPNSHITGIQLRHGANWGSVLGIVTTSELSMELFEGEAIVQVSGKFNPVDYIYQLTFRTNRGRSLIAGQPFQVSFNFYPKFARAELRMLSGRSNDKGITSLGAHWGIVNPQGNTGADQP</sequence>